<evidence type="ECO:0000313" key="4">
    <source>
        <dbReference type="EMBL" id="SUJ06373.1"/>
    </source>
</evidence>
<keyword evidence="5" id="KW-1185">Reference proteome</keyword>
<dbReference type="RefSeq" id="WP_243880331.1">
    <property type="nucleotide sequence ID" value="NZ_JADZHC010000048.1"/>
</dbReference>
<keyword evidence="2" id="KW-0732">Signal</keyword>
<gene>
    <name evidence="4" type="ORF">NCTC10738_03860</name>
</gene>
<organism evidence="4 5">
    <name type="scientific">Shewanella algae</name>
    <dbReference type="NCBI Taxonomy" id="38313"/>
    <lineage>
        <taxon>Bacteria</taxon>
        <taxon>Pseudomonadati</taxon>
        <taxon>Pseudomonadota</taxon>
        <taxon>Gammaproteobacteria</taxon>
        <taxon>Alteromonadales</taxon>
        <taxon>Shewanellaceae</taxon>
        <taxon>Shewanella</taxon>
    </lineage>
</organism>
<evidence type="ECO:0000256" key="1">
    <source>
        <dbReference type="ARBA" id="ARBA00007689"/>
    </source>
</evidence>
<dbReference type="Gene3D" id="3.30.70.1060">
    <property type="entry name" value="Dimeric alpha+beta barrel"/>
    <property type="match status" value="1"/>
</dbReference>
<feature type="domain" description="YCII-related" evidence="3">
    <location>
        <begin position="60"/>
        <end position="139"/>
    </location>
</feature>
<reference evidence="4 5" key="1">
    <citation type="submission" date="2018-06" db="EMBL/GenBank/DDBJ databases">
        <authorList>
            <consortium name="Pathogen Informatics"/>
            <person name="Doyle S."/>
        </authorList>
    </citation>
    <scope>NUCLEOTIDE SEQUENCE [LARGE SCALE GENOMIC DNA]</scope>
    <source>
        <strain evidence="4 5">NCTC10738</strain>
    </source>
</reference>
<feature type="signal peptide" evidence="2">
    <location>
        <begin position="1"/>
        <end position="24"/>
    </location>
</feature>
<sequence length="163" mass="17311">MMKTTMASSCALSLLTGSSLVATAAGADNPVSVETPAYDKALAHALGADKYGMKPYVMAFLKAGPNRSGSKEQRAELQRAHMNHIQRLAHEGKLVLAGPFIDGGEWRGIYIFDVASLAEAEALTASDPAVQAGSLIMELKAWYGSVALLEVNRIHARIAESQP</sequence>
<name>A0A380BSL4_9GAMM</name>
<proteinExistence type="inferred from homology"/>
<feature type="chain" id="PRO_5016995578" evidence="2">
    <location>
        <begin position="25"/>
        <end position="163"/>
    </location>
</feature>
<evidence type="ECO:0000259" key="3">
    <source>
        <dbReference type="Pfam" id="PF03795"/>
    </source>
</evidence>
<dbReference type="Pfam" id="PF03795">
    <property type="entry name" value="YCII"/>
    <property type="match status" value="1"/>
</dbReference>
<evidence type="ECO:0000256" key="2">
    <source>
        <dbReference type="SAM" id="SignalP"/>
    </source>
</evidence>
<dbReference type="AlphaFoldDB" id="A0A380BSL4"/>
<comment type="similarity">
    <text evidence="1">Belongs to the YciI family.</text>
</comment>
<protein>
    <submittedName>
        <fullName evidence="4">YciI-like protein</fullName>
    </submittedName>
</protein>
<evidence type="ECO:0000313" key="5">
    <source>
        <dbReference type="Proteomes" id="UP000254069"/>
    </source>
</evidence>
<dbReference type="EMBL" id="UGYO01000002">
    <property type="protein sequence ID" value="SUJ06373.1"/>
    <property type="molecule type" value="Genomic_DNA"/>
</dbReference>
<dbReference type="InterPro" id="IPR011008">
    <property type="entry name" value="Dimeric_a/b-barrel"/>
</dbReference>
<dbReference type="Proteomes" id="UP000254069">
    <property type="component" value="Unassembled WGS sequence"/>
</dbReference>
<accession>A0A380BSL4</accession>
<dbReference type="SUPFAM" id="SSF54909">
    <property type="entry name" value="Dimeric alpha+beta barrel"/>
    <property type="match status" value="1"/>
</dbReference>
<dbReference type="InterPro" id="IPR005545">
    <property type="entry name" value="YCII"/>
</dbReference>